<feature type="transmembrane region" description="Helical" evidence="1">
    <location>
        <begin position="153"/>
        <end position="174"/>
    </location>
</feature>
<accession>A0A7V8GKP1</accession>
<comment type="caution">
    <text evidence="2">The sequence shown here is derived from an EMBL/GenBank/DDBJ whole genome shotgun (WGS) entry which is preliminary data.</text>
</comment>
<gene>
    <name evidence="2" type="ORF">B1992_12760</name>
</gene>
<evidence type="ECO:0000256" key="1">
    <source>
        <dbReference type="SAM" id="Phobius"/>
    </source>
</evidence>
<reference evidence="2 3" key="1">
    <citation type="submission" date="2017-10" db="EMBL/GenBank/DDBJ databases">
        <title>Whole genome sequencing of Pseudoxanthomonas broegbernensis DSM 12573(T).</title>
        <authorList>
            <person name="Kumar S."/>
            <person name="Bansal K."/>
            <person name="Kaur A."/>
            <person name="Patil P."/>
            <person name="Sharma S."/>
            <person name="Patil P.B."/>
        </authorList>
    </citation>
    <scope>NUCLEOTIDE SEQUENCE [LARGE SCALE GENOMIC DNA]</scope>
    <source>
        <strain evidence="2 3">DSM 12573</strain>
    </source>
</reference>
<feature type="transmembrane region" description="Helical" evidence="1">
    <location>
        <begin position="93"/>
        <end position="113"/>
    </location>
</feature>
<dbReference type="AlphaFoldDB" id="A0A7V8GKP1"/>
<organism evidence="2 3">
    <name type="scientific">Pseudoxanthomonas broegbernensis</name>
    <dbReference type="NCBI Taxonomy" id="83619"/>
    <lineage>
        <taxon>Bacteria</taxon>
        <taxon>Pseudomonadati</taxon>
        <taxon>Pseudomonadota</taxon>
        <taxon>Gammaproteobacteria</taxon>
        <taxon>Lysobacterales</taxon>
        <taxon>Lysobacteraceae</taxon>
        <taxon>Pseudoxanthomonas</taxon>
    </lineage>
</organism>
<keyword evidence="3" id="KW-1185">Reference proteome</keyword>
<dbReference type="Proteomes" id="UP000462066">
    <property type="component" value="Unassembled WGS sequence"/>
</dbReference>
<dbReference type="RefSeq" id="WP_162311884.1">
    <property type="nucleotide sequence ID" value="NZ_JACHGU010000008.1"/>
</dbReference>
<proteinExistence type="predicted"/>
<keyword evidence="1" id="KW-0812">Transmembrane</keyword>
<feature type="transmembrane region" description="Helical" evidence="1">
    <location>
        <begin position="119"/>
        <end position="141"/>
    </location>
</feature>
<evidence type="ECO:0000313" key="3">
    <source>
        <dbReference type="Proteomes" id="UP000462066"/>
    </source>
</evidence>
<keyword evidence="1" id="KW-0472">Membrane</keyword>
<keyword evidence="1" id="KW-1133">Transmembrane helix</keyword>
<name>A0A7V8GKP1_9GAMM</name>
<evidence type="ECO:0000313" key="2">
    <source>
        <dbReference type="EMBL" id="KAF1685247.1"/>
    </source>
</evidence>
<feature type="transmembrane region" description="Helical" evidence="1">
    <location>
        <begin position="216"/>
        <end position="236"/>
    </location>
</feature>
<protein>
    <submittedName>
        <fullName evidence="2">Uncharacterized protein</fullName>
    </submittedName>
</protein>
<feature type="transmembrane region" description="Helical" evidence="1">
    <location>
        <begin position="63"/>
        <end position="81"/>
    </location>
</feature>
<sequence length="267" mass="26719">MPPSDRSAPHGTGTALPSPPAWPLAAARVLGGTGAGLLVWLSVSNVLLPAPGGQLQAVASLRVGALGLALALAALALPALLRRPSRPDPWRGRALIAWGLALLAGTTMLGLQLRPLPGWTLLVALATCLCALAAVAGLALTGHGGGTAAPLRLPTRLALALLAGAAVLFALIALRWPGAGVGTGPVPSLLLLGAAAGALLLAAWHGDGGLRRGRRWLALVLLAPLPWLLALLLYAVPGWATTVWPLVAASVLAGALLEQRQGGMAAG</sequence>
<feature type="transmembrane region" description="Helical" evidence="1">
    <location>
        <begin position="186"/>
        <end position="204"/>
    </location>
</feature>
<dbReference type="EMBL" id="MWIP01000015">
    <property type="protein sequence ID" value="KAF1685247.1"/>
    <property type="molecule type" value="Genomic_DNA"/>
</dbReference>